<dbReference type="Proteomes" id="UP000571554">
    <property type="component" value="Unassembled WGS sequence"/>
</dbReference>
<dbReference type="PANTHER" id="PTHR46796">
    <property type="entry name" value="HTH-TYPE TRANSCRIPTIONAL ACTIVATOR RHAS-RELATED"/>
    <property type="match status" value="1"/>
</dbReference>
<keyword evidence="6" id="KW-1185">Reference proteome</keyword>
<keyword evidence="1" id="KW-0805">Transcription regulation</keyword>
<dbReference type="SMART" id="SM00342">
    <property type="entry name" value="HTH_ARAC"/>
    <property type="match status" value="1"/>
</dbReference>
<dbReference type="Pfam" id="PF12833">
    <property type="entry name" value="HTH_18"/>
    <property type="match status" value="1"/>
</dbReference>
<organism evidence="5 6">
    <name type="scientific">Paraburkholderia bannensis</name>
    <dbReference type="NCBI Taxonomy" id="765414"/>
    <lineage>
        <taxon>Bacteria</taxon>
        <taxon>Pseudomonadati</taxon>
        <taxon>Pseudomonadota</taxon>
        <taxon>Betaproteobacteria</taxon>
        <taxon>Burkholderiales</taxon>
        <taxon>Burkholderiaceae</taxon>
        <taxon>Paraburkholderia</taxon>
    </lineage>
</organism>
<name>A0A7W9TWE5_9BURK</name>
<dbReference type="RefSeq" id="WP_260175145.1">
    <property type="nucleotide sequence ID" value="NZ_JACHBW010000006.1"/>
</dbReference>
<gene>
    <name evidence="5" type="ORF">F4827_002475</name>
</gene>
<keyword evidence="3" id="KW-0804">Transcription</keyword>
<dbReference type="InterPro" id="IPR018060">
    <property type="entry name" value="HTH_AraC"/>
</dbReference>
<feature type="domain" description="HTH araC/xylS-type" evidence="4">
    <location>
        <begin position="240"/>
        <end position="340"/>
    </location>
</feature>
<protein>
    <submittedName>
        <fullName evidence="5">AraC-like DNA-binding protein</fullName>
    </submittedName>
</protein>
<evidence type="ECO:0000256" key="1">
    <source>
        <dbReference type="ARBA" id="ARBA00023015"/>
    </source>
</evidence>
<dbReference type="EMBL" id="JACHBW010000006">
    <property type="protein sequence ID" value="MBB6102623.1"/>
    <property type="molecule type" value="Genomic_DNA"/>
</dbReference>
<dbReference type="GO" id="GO:0043565">
    <property type="term" value="F:sequence-specific DNA binding"/>
    <property type="evidence" value="ECO:0007669"/>
    <property type="project" value="InterPro"/>
</dbReference>
<evidence type="ECO:0000313" key="5">
    <source>
        <dbReference type="EMBL" id="MBB6102623.1"/>
    </source>
</evidence>
<dbReference type="Gene3D" id="1.10.10.60">
    <property type="entry name" value="Homeodomain-like"/>
    <property type="match status" value="1"/>
</dbReference>
<comment type="caution">
    <text evidence="5">The sequence shown here is derived from an EMBL/GenBank/DDBJ whole genome shotgun (WGS) entry which is preliminary data.</text>
</comment>
<sequence length="343" mass="38453">MRAFVKYLVPLAMPTPAAKESRGLDALRNDLEGAREWMATICGPHGLKVRSPRQLHFRHSGTVMRSMASTLGYVEYGTDVTVSIDDEAPLNCYSVSLPLTGQQELAARGRLWLSDQDRGLILSPHETQDLAITGNCRKIIVSIPRQALRQVLEGLLQRPLDAPVTFEPHMDAANGDQAAWWRMVRFLLAEMGTGGPLFGHQHMAGDLEQALLKGLLLSQPHNFSQELADAMRPSCPQYLLRAKQFIHDNAREDISLEDIERAAGVSRYKLFDGFKQHFGHAPMAWLKKHRLEAVRRDLLSDRSEGNVSSIAMNWGFSHLSRFASDYKELFGETPSQTLKRAGR</sequence>
<dbReference type="InterPro" id="IPR035418">
    <property type="entry name" value="AraC-bd_2"/>
</dbReference>
<dbReference type="GO" id="GO:0003700">
    <property type="term" value="F:DNA-binding transcription factor activity"/>
    <property type="evidence" value="ECO:0007669"/>
    <property type="project" value="InterPro"/>
</dbReference>
<dbReference type="PANTHER" id="PTHR46796:SF12">
    <property type="entry name" value="HTH-TYPE DNA-BINDING TRANSCRIPTIONAL ACTIVATOR EUTR"/>
    <property type="match status" value="1"/>
</dbReference>
<dbReference type="InterPro" id="IPR009057">
    <property type="entry name" value="Homeodomain-like_sf"/>
</dbReference>
<keyword evidence="2 5" id="KW-0238">DNA-binding</keyword>
<evidence type="ECO:0000256" key="3">
    <source>
        <dbReference type="ARBA" id="ARBA00023163"/>
    </source>
</evidence>
<dbReference type="Pfam" id="PF14525">
    <property type="entry name" value="AraC_binding_2"/>
    <property type="match status" value="1"/>
</dbReference>
<dbReference type="InterPro" id="IPR050204">
    <property type="entry name" value="AraC_XylS_family_regulators"/>
</dbReference>
<evidence type="ECO:0000313" key="6">
    <source>
        <dbReference type="Proteomes" id="UP000571554"/>
    </source>
</evidence>
<accession>A0A7W9TWE5</accession>
<dbReference type="SUPFAM" id="SSF46689">
    <property type="entry name" value="Homeodomain-like"/>
    <property type="match status" value="2"/>
</dbReference>
<dbReference type="InterPro" id="IPR018062">
    <property type="entry name" value="HTH_AraC-typ_CS"/>
</dbReference>
<evidence type="ECO:0000259" key="4">
    <source>
        <dbReference type="PROSITE" id="PS01124"/>
    </source>
</evidence>
<proteinExistence type="predicted"/>
<dbReference type="AlphaFoldDB" id="A0A7W9TWE5"/>
<evidence type="ECO:0000256" key="2">
    <source>
        <dbReference type="ARBA" id="ARBA00023125"/>
    </source>
</evidence>
<dbReference type="PROSITE" id="PS00041">
    <property type="entry name" value="HTH_ARAC_FAMILY_1"/>
    <property type="match status" value="1"/>
</dbReference>
<dbReference type="PROSITE" id="PS01124">
    <property type="entry name" value="HTH_ARAC_FAMILY_2"/>
    <property type="match status" value="1"/>
</dbReference>
<reference evidence="5 6" key="1">
    <citation type="submission" date="2020-08" db="EMBL/GenBank/DDBJ databases">
        <title>Above-ground endophytic microbial communities from plants in different locations in the United States.</title>
        <authorList>
            <person name="Frank C."/>
        </authorList>
    </citation>
    <scope>NUCLEOTIDE SEQUENCE [LARGE SCALE GENOMIC DNA]</scope>
    <source>
        <strain evidence="5 6">WP4_2_2</strain>
    </source>
</reference>